<feature type="region of interest" description="Disordered" evidence="1">
    <location>
        <begin position="1"/>
        <end position="39"/>
    </location>
</feature>
<evidence type="ECO:0000313" key="2">
    <source>
        <dbReference type="EMBL" id="KAF0036674.1"/>
    </source>
</evidence>
<evidence type="ECO:0000256" key="1">
    <source>
        <dbReference type="SAM" id="MobiDB-lite"/>
    </source>
</evidence>
<gene>
    <name evidence="2" type="ORF">F2P81_011986</name>
</gene>
<organism evidence="2 3">
    <name type="scientific">Scophthalmus maximus</name>
    <name type="common">Turbot</name>
    <name type="synonym">Psetta maxima</name>
    <dbReference type="NCBI Taxonomy" id="52904"/>
    <lineage>
        <taxon>Eukaryota</taxon>
        <taxon>Metazoa</taxon>
        <taxon>Chordata</taxon>
        <taxon>Craniata</taxon>
        <taxon>Vertebrata</taxon>
        <taxon>Euteleostomi</taxon>
        <taxon>Actinopterygii</taxon>
        <taxon>Neopterygii</taxon>
        <taxon>Teleostei</taxon>
        <taxon>Neoteleostei</taxon>
        <taxon>Acanthomorphata</taxon>
        <taxon>Carangaria</taxon>
        <taxon>Pleuronectiformes</taxon>
        <taxon>Pleuronectoidei</taxon>
        <taxon>Scophthalmidae</taxon>
        <taxon>Scophthalmus</taxon>
    </lineage>
</organism>
<proteinExistence type="predicted"/>
<protein>
    <submittedName>
        <fullName evidence="2">Uncharacterized protein</fullName>
    </submittedName>
</protein>
<accession>A0A6A4T092</accession>
<sequence length="181" mass="19965">MRLRASRTGANNADDKGVRARTCLSDRPEHTEDDVRRGTERNAETYRNYSTLICVEIREEPQKSTQIIMKLKNAVEPVAAACGTTCPPDVVSEMEDKTIAAVVWAPRAFGHKLLSVSRLGEEGEGLAESERGSRTLALAPLCVAFPSAFLEVSLVEVDPLWKETPTYGPRKTTGTRNFLPF</sequence>
<reference evidence="2 3" key="1">
    <citation type="submission" date="2019-06" db="EMBL/GenBank/DDBJ databases">
        <title>Draft genomes of female and male turbot (Scophthalmus maximus).</title>
        <authorList>
            <person name="Xu H."/>
            <person name="Xu X.-W."/>
            <person name="Shao C."/>
            <person name="Chen S."/>
        </authorList>
    </citation>
    <scope>NUCLEOTIDE SEQUENCE [LARGE SCALE GENOMIC DNA]</scope>
    <source>
        <strain evidence="2">Ysfricsl-2016a</strain>
        <tissue evidence="2">Blood</tissue>
    </source>
</reference>
<dbReference type="Proteomes" id="UP000438429">
    <property type="component" value="Unassembled WGS sequence"/>
</dbReference>
<dbReference type="EMBL" id="VEVO01000010">
    <property type="protein sequence ID" value="KAF0036674.1"/>
    <property type="molecule type" value="Genomic_DNA"/>
</dbReference>
<feature type="compositionally biased region" description="Basic and acidic residues" evidence="1">
    <location>
        <begin position="13"/>
        <end position="39"/>
    </location>
</feature>
<name>A0A6A4T092_SCOMX</name>
<dbReference type="AlphaFoldDB" id="A0A6A4T092"/>
<comment type="caution">
    <text evidence="2">The sequence shown here is derived from an EMBL/GenBank/DDBJ whole genome shotgun (WGS) entry which is preliminary data.</text>
</comment>
<evidence type="ECO:0000313" key="3">
    <source>
        <dbReference type="Proteomes" id="UP000438429"/>
    </source>
</evidence>